<reference evidence="2 3" key="1">
    <citation type="journal article" date="2021" name="J. Biosci. Bioeng.">
        <title>Identification and characterization of a chc gene cluster responsible for the aromatization pathway of cyclohexanecarboxylate degradation in Sinomonas cyclohexanicum ATCC 51369.</title>
        <authorList>
            <person name="Yamamoto T."/>
            <person name="Hasegawa Y."/>
            <person name="Lau P.C.K."/>
            <person name="Iwaki H."/>
        </authorList>
    </citation>
    <scope>NUCLEOTIDE SEQUENCE [LARGE SCALE GENOMIC DNA]</scope>
    <source>
        <strain evidence="2 3">ATCC 51369</strain>
    </source>
</reference>
<evidence type="ECO:0000313" key="2">
    <source>
        <dbReference type="EMBL" id="BCT77887.1"/>
    </source>
</evidence>
<evidence type="ECO:0000259" key="1">
    <source>
        <dbReference type="Pfam" id="PF12728"/>
    </source>
</evidence>
<sequence>MSRFAPRTTPALEPDDAARLADALAARDVALFVDGTAHRLAGPADEAVRNLLARLARGESVTVSSAEDVLTVAQAAELAGISHSYVRKLTTNGTWPVEYRGTHRRIRREDVLAWVASQKKSGPDDAART</sequence>
<dbReference type="EMBL" id="AP024525">
    <property type="protein sequence ID" value="BCT77887.1"/>
    <property type="molecule type" value="Genomic_DNA"/>
</dbReference>
<protein>
    <recommendedName>
        <fullName evidence="1">Helix-turn-helix domain-containing protein</fullName>
    </recommendedName>
</protein>
<dbReference type="RefSeq" id="WP_229230545.1">
    <property type="nucleotide sequence ID" value="NZ_AP024525.1"/>
</dbReference>
<evidence type="ECO:0000313" key="3">
    <source>
        <dbReference type="Proteomes" id="UP001319861"/>
    </source>
</evidence>
<dbReference type="InterPro" id="IPR010093">
    <property type="entry name" value="SinI_DNA-bd"/>
</dbReference>
<organism evidence="2 3">
    <name type="scientific">Sinomonas cyclohexanicum</name>
    <name type="common">Corynebacterium cyclohexanicum</name>
    <dbReference type="NCBI Taxonomy" id="322009"/>
    <lineage>
        <taxon>Bacteria</taxon>
        <taxon>Bacillati</taxon>
        <taxon>Actinomycetota</taxon>
        <taxon>Actinomycetes</taxon>
        <taxon>Micrococcales</taxon>
        <taxon>Micrococcaceae</taxon>
        <taxon>Sinomonas</taxon>
    </lineage>
</organism>
<feature type="domain" description="Helix-turn-helix" evidence="1">
    <location>
        <begin position="69"/>
        <end position="118"/>
    </location>
</feature>
<gene>
    <name evidence="2" type="ORF">SCMU_37290</name>
</gene>
<keyword evidence="3" id="KW-1185">Reference proteome</keyword>
<dbReference type="SUPFAM" id="SSF46955">
    <property type="entry name" value="Putative DNA-binding domain"/>
    <property type="match status" value="1"/>
</dbReference>
<name>A0ABM7Q099_SINCY</name>
<dbReference type="Pfam" id="PF12728">
    <property type="entry name" value="HTH_17"/>
    <property type="match status" value="1"/>
</dbReference>
<dbReference type="NCBIfam" id="TIGR01764">
    <property type="entry name" value="excise"/>
    <property type="match status" value="1"/>
</dbReference>
<proteinExistence type="predicted"/>
<dbReference type="InterPro" id="IPR009061">
    <property type="entry name" value="DNA-bd_dom_put_sf"/>
</dbReference>
<dbReference type="Proteomes" id="UP001319861">
    <property type="component" value="Chromosome"/>
</dbReference>
<dbReference type="InterPro" id="IPR041657">
    <property type="entry name" value="HTH_17"/>
</dbReference>
<accession>A0ABM7Q099</accession>